<dbReference type="OMA" id="CPQCQNW"/>
<dbReference type="InterPro" id="IPR007197">
    <property type="entry name" value="rSAM"/>
</dbReference>
<dbReference type="Pfam" id="PF00037">
    <property type="entry name" value="Fer4"/>
    <property type="match status" value="1"/>
</dbReference>
<evidence type="ECO:0000256" key="2">
    <source>
        <dbReference type="ARBA" id="ARBA00022485"/>
    </source>
</evidence>
<dbReference type="Pfam" id="PF04055">
    <property type="entry name" value="Radical_SAM"/>
    <property type="match status" value="1"/>
</dbReference>
<dbReference type="SFLD" id="SFLDS00029">
    <property type="entry name" value="Radical_SAM"/>
    <property type="match status" value="1"/>
</dbReference>
<evidence type="ECO:0000256" key="4">
    <source>
        <dbReference type="ARBA" id="ARBA00022723"/>
    </source>
</evidence>
<dbReference type="GO" id="GO:0016491">
    <property type="term" value="F:oxidoreductase activity"/>
    <property type="evidence" value="ECO:0007669"/>
    <property type="project" value="UniProtKB-ARBA"/>
</dbReference>
<gene>
    <name evidence="9" type="ORF">HA336_00615</name>
</gene>
<evidence type="ECO:0000256" key="1">
    <source>
        <dbReference type="ARBA" id="ARBA00001966"/>
    </source>
</evidence>
<reference evidence="9" key="1">
    <citation type="journal article" date="2020" name="bioRxiv">
        <title>A rank-normalized archaeal taxonomy based on genome phylogeny resolves widespread incomplete and uneven classifications.</title>
        <authorList>
            <person name="Rinke C."/>
            <person name="Chuvochina M."/>
            <person name="Mussig A.J."/>
            <person name="Chaumeil P.-A."/>
            <person name="Waite D.W."/>
            <person name="Whitman W.B."/>
            <person name="Parks D.H."/>
            <person name="Hugenholtz P."/>
        </authorList>
    </citation>
    <scope>NUCLEOTIDE SEQUENCE</scope>
    <source>
        <strain evidence="9">UBA8853</strain>
    </source>
</reference>
<keyword evidence="6" id="KW-0411">Iron-sulfur</keyword>
<organism evidence="9 10">
    <name type="scientific">Methanopyrus kandleri</name>
    <dbReference type="NCBI Taxonomy" id="2320"/>
    <lineage>
        <taxon>Archaea</taxon>
        <taxon>Methanobacteriati</taxon>
        <taxon>Methanobacteriota</taxon>
        <taxon>Methanomada group</taxon>
        <taxon>Methanopyri</taxon>
        <taxon>Methanopyrales</taxon>
        <taxon>Methanopyraceae</taxon>
        <taxon>Methanopyrus</taxon>
    </lineage>
</organism>
<evidence type="ECO:0000256" key="5">
    <source>
        <dbReference type="ARBA" id="ARBA00023004"/>
    </source>
</evidence>
<dbReference type="InterPro" id="IPR034457">
    <property type="entry name" value="Organic_radical-activating"/>
</dbReference>
<dbReference type="EMBL" id="DUJS01000001">
    <property type="protein sequence ID" value="HII69719.1"/>
    <property type="molecule type" value="Genomic_DNA"/>
</dbReference>
<feature type="domain" description="4Fe-4S ferredoxin-type" evidence="7">
    <location>
        <begin position="25"/>
        <end position="54"/>
    </location>
</feature>
<evidence type="ECO:0000313" key="9">
    <source>
        <dbReference type="EMBL" id="HII69719.1"/>
    </source>
</evidence>
<dbReference type="InterPro" id="IPR017900">
    <property type="entry name" value="4Fe4S_Fe_S_CS"/>
</dbReference>
<evidence type="ECO:0000313" key="10">
    <source>
        <dbReference type="Proteomes" id="UP000619545"/>
    </source>
</evidence>
<dbReference type="GO" id="GO:0046872">
    <property type="term" value="F:metal ion binding"/>
    <property type="evidence" value="ECO:0007669"/>
    <property type="project" value="UniProtKB-KW"/>
</dbReference>
<dbReference type="SUPFAM" id="SSF54862">
    <property type="entry name" value="4Fe-4S ferredoxins"/>
    <property type="match status" value="1"/>
</dbReference>
<sequence>MVRKVRLVGCRHCGYCSQVVDCPVGDPLWNREDCVGCGACVPACPYGARRLVEVEEGPITVRVDGEEVEVESRWVEGALREIGHDVDAPCGVGGCYACAVRLNGEVVPACNSKLTEGDEVETEDVDGKIRVVSGFQPHPVGGVGTPVELKDKPGYVEAACFAHGCNLRCPQCQNHSIAFGAAMGARMRPEEAARLLVGTAREYGVNRVAISGGEPTLNREFLVEFVRKCREYGGPDLRVHVDTNGTVLSPDYVDELVEAGMTDIGIDVKGFRPETFAEVAGIDVKGAAEYVDGVLRILEYLADEYLEEVFVGVGIPYNPELVDKEEVFALTDWLYEHLGEDVQVCYLDYRPEFRRRDLPLPKYEDMVELEEYARSLGFRRVHAQKVSVRR</sequence>
<keyword evidence="4" id="KW-0479">Metal-binding</keyword>
<dbReference type="PANTHER" id="PTHR30352">
    <property type="entry name" value="PYRUVATE FORMATE-LYASE-ACTIVATING ENZYME"/>
    <property type="match status" value="1"/>
</dbReference>
<dbReference type="SFLD" id="SFLDG01067">
    <property type="entry name" value="SPASM/twitch_domain_containing"/>
    <property type="match status" value="1"/>
</dbReference>
<evidence type="ECO:0000256" key="6">
    <source>
        <dbReference type="ARBA" id="ARBA00023014"/>
    </source>
</evidence>
<dbReference type="InterPro" id="IPR017896">
    <property type="entry name" value="4Fe4S_Fe-S-bd"/>
</dbReference>
<keyword evidence="5" id="KW-0408">Iron</keyword>
<dbReference type="PROSITE" id="PS00198">
    <property type="entry name" value="4FE4S_FER_1"/>
    <property type="match status" value="1"/>
</dbReference>
<protein>
    <submittedName>
        <fullName evidence="9">Radical SAM protein</fullName>
    </submittedName>
</protein>
<dbReference type="InterPro" id="IPR013785">
    <property type="entry name" value="Aldolase_TIM"/>
</dbReference>
<accession>A0A832TEZ2</accession>
<dbReference type="SUPFAM" id="SSF102114">
    <property type="entry name" value="Radical SAM enzymes"/>
    <property type="match status" value="1"/>
</dbReference>
<dbReference type="InterPro" id="IPR058240">
    <property type="entry name" value="rSAM_sf"/>
</dbReference>
<comment type="caution">
    <text evidence="9">The sequence shown here is derived from an EMBL/GenBank/DDBJ whole genome shotgun (WGS) entry which is preliminary data.</text>
</comment>
<evidence type="ECO:0000256" key="3">
    <source>
        <dbReference type="ARBA" id="ARBA00022691"/>
    </source>
</evidence>
<comment type="cofactor">
    <cofactor evidence="1">
        <name>[4Fe-4S] cluster</name>
        <dbReference type="ChEBI" id="CHEBI:49883"/>
    </cofactor>
</comment>
<dbReference type="InterPro" id="IPR001041">
    <property type="entry name" value="2Fe-2S_ferredoxin-type"/>
</dbReference>
<feature type="domain" description="Radical SAM core" evidence="8">
    <location>
        <begin position="151"/>
        <end position="379"/>
    </location>
</feature>
<dbReference type="SMART" id="SM00729">
    <property type="entry name" value="Elp3"/>
    <property type="match status" value="1"/>
</dbReference>
<keyword evidence="2" id="KW-0004">4Fe-4S</keyword>
<dbReference type="GeneID" id="1477187"/>
<dbReference type="Pfam" id="PF00111">
    <property type="entry name" value="Fer2"/>
    <property type="match status" value="1"/>
</dbReference>
<dbReference type="CDD" id="cd01335">
    <property type="entry name" value="Radical_SAM"/>
    <property type="match status" value="1"/>
</dbReference>
<dbReference type="PROSITE" id="PS51379">
    <property type="entry name" value="4FE4S_FER_2"/>
    <property type="match status" value="1"/>
</dbReference>
<dbReference type="Proteomes" id="UP000619545">
    <property type="component" value="Unassembled WGS sequence"/>
</dbReference>
<dbReference type="PROSITE" id="PS51918">
    <property type="entry name" value="RADICAL_SAM"/>
    <property type="match status" value="1"/>
</dbReference>
<evidence type="ECO:0000259" key="8">
    <source>
        <dbReference type="PROSITE" id="PS51918"/>
    </source>
</evidence>
<dbReference type="Gene3D" id="3.30.70.20">
    <property type="match status" value="1"/>
</dbReference>
<proteinExistence type="predicted"/>
<dbReference type="RefSeq" id="WP_011019454.1">
    <property type="nucleotide sequence ID" value="NZ_DUJS01000001.1"/>
</dbReference>
<evidence type="ECO:0000259" key="7">
    <source>
        <dbReference type="PROSITE" id="PS51379"/>
    </source>
</evidence>
<dbReference type="Gene3D" id="3.20.20.70">
    <property type="entry name" value="Aldolase class I"/>
    <property type="match status" value="1"/>
</dbReference>
<name>A0A832TEZ2_9EURY</name>
<dbReference type="AlphaFoldDB" id="A0A832TEZ2"/>
<dbReference type="GO" id="GO:0051539">
    <property type="term" value="F:4 iron, 4 sulfur cluster binding"/>
    <property type="evidence" value="ECO:0007669"/>
    <property type="project" value="UniProtKB-KW"/>
</dbReference>
<dbReference type="InterPro" id="IPR006638">
    <property type="entry name" value="Elp3/MiaA/NifB-like_rSAM"/>
</dbReference>
<keyword evidence="3" id="KW-0949">S-adenosyl-L-methionine</keyword>
<dbReference type="PANTHER" id="PTHR30352:SF13">
    <property type="entry name" value="GLYCYL-RADICAL ENZYME ACTIVATING ENZYME YJJW-RELATED"/>
    <property type="match status" value="1"/>
</dbReference>